<evidence type="ECO:0000256" key="3">
    <source>
        <dbReference type="RuleBase" id="RU004241"/>
    </source>
</evidence>
<evidence type="ECO:0000256" key="2">
    <source>
        <dbReference type="ARBA" id="ARBA00022737"/>
    </source>
</evidence>
<dbReference type="Gene3D" id="1.10.520.10">
    <property type="match status" value="1"/>
</dbReference>
<keyword evidence="6" id="KW-1185">Reference proteome</keyword>
<dbReference type="OrthoDB" id="45365at2759"/>
<dbReference type="GO" id="GO:0020037">
    <property type="term" value="F:heme binding"/>
    <property type="evidence" value="ECO:0007669"/>
    <property type="project" value="InterPro"/>
</dbReference>
<evidence type="ECO:0000313" key="5">
    <source>
        <dbReference type="EMBL" id="KAJ4844990.1"/>
    </source>
</evidence>
<protein>
    <recommendedName>
        <fullName evidence="4">Plant heme peroxidase family profile domain-containing protein</fullName>
    </recommendedName>
</protein>
<dbReference type="Gene3D" id="2.120.10.80">
    <property type="entry name" value="Kelch-type beta propeller"/>
    <property type="match status" value="1"/>
</dbReference>
<dbReference type="AlphaFoldDB" id="A0A9Q0G7Q6"/>
<dbReference type="InterPro" id="IPR006652">
    <property type="entry name" value="Kelch_1"/>
</dbReference>
<dbReference type="PANTHER" id="PTHR46344:SF28">
    <property type="entry name" value="F-BOX DOMAIN-CONTAINING PROTEIN"/>
    <property type="match status" value="1"/>
</dbReference>
<dbReference type="SUPFAM" id="SSF117281">
    <property type="entry name" value="Kelch motif"/>
    <property type="match status" value="1"/>
</dbReference>
<accession>A0A9Q0G7Q6</accession>
<feature type="domain" description="Plant heme peroxidase family profile" evidence="4">
    <location>
        <begin position="364"/>
        <end position="414"/>
    </location>
</feature>
<comment type="caution">
    <text evidence="5">The sequence shown here is derived from an EMBL/GenBank/DDBJ whole genome shotgun (WGS) entry which is preliminary data.</text>
</comment>
<comment type="similarity">
    <text evidence="3">Belongs to the peroxidase family.</text>
</comment>
<dbReference type="SMART" id="SM00612">
    <property type="entry name" value="Kelch"/>
    <property type="match status" value="2"/>
</dbReference>
<dbReference type="PRINTS" id="PR00458">
    <property type="entry name" value="PEROXIDASE"/>
</dbReference>
<proteinExistence type="inferred from homology"/>
<dbReference type="GO" id="GO:0004601">
    <property type="term" value="F:peroxidase activity"/>
    <property type="evidence" value="ECO:0007669"/>
    <property type="project" value="InterPro"/>
</dbReference>
<evidence type="ECO:0000259" key="4">
    <source>
        <dbReference type="Pfam" id="PF00141"/>
    </source>
</evidence>
<dbReference type="InterPro" id="IPR010255">
    <property type="entry name" value="Haem_peroxidase_sf"/>
</dbReference>
<dbReference type="InterPro" id="IPR015915">
    <property type="entry name" value="Kelch-typ_b-propeller"/>
</dbReference>
<sequence>MKRKSKQSVCFSIIGQTNTYWYTFDLYNEGEDDRMIVPCRCNCGCPCAKRIRRATRSLSPVKVLPKEARDHPGWTVVGNQLYRLGGTFRNGWVVSKTVRALDLTTNNGSSSNGGNNTLGVGWQRKARMLVARIAPATVVVGGKIYVLGGYMFEDNPDDTPWAEVYDPTSNIWEALPPPPKIPMLEFGVEFRYQFFSAGLEDDNDGEKGSIIVFSPQEELLLQYSVANKSWNMSKLDMCELQTWSGEPLGRIIYPGVPPAVAVGRMVYWFSGRTGCLYGFHIDTRILYASELVILPCDWIEQPMLGHLGGHKFFLLHESSNGKPKARQLMHCLKFSVDLLEARKRINVSLESSQSLIKRPGRMSHGCVTLAKAKNEVDAVQPVSRLDIIAAAGAEAVSLCGGPTIPVTLGRLDSSWIKIYAEDQNMFFNDFKNAYVKFVNSCSN</sequence>
<dbReference type="PANTHER" id="PTHR46344">
    <property type="entry name" value="OS02G0202900 PROTEIN"/>
    <property type="match status" value="1"/>
</dbReference>
<dbReference type="SUPFAM" id="SSF48113">
    <property type="entry name" value="Heme-dependent peroxidases"/>
    <property type="match status" value="1"/>
</dbReference>
<dbReference type="GO" id="GO:0006979">
    <property type="term" value="P:response to oxidative stress"/>
    <property type="evidence" value="ECO:0007669"/>
    <property type="project" value="InterPro"/>
</dbReference>
<dbReference type="Pfam" id="PF01344">
    <property type="entry name" value="Kelch_1"/>
    <property type="match status" value="1"/>
</dbReference>
<evidence type="ECO:0000313" key="6">
    <source>
        <dbReference type="Proteomes" id="UP001141552"/>
    </source>
</evidence>
<dbReference type="EMBL" id="JAKUCV010001815">
    <property type="protein sequence ID" value="KAJ4844990.1"/>
    <property type="molecule type" value="Genomic_DNA"/>
</dbReference>
<dbReference type="InterPro" id="IPR002016">
    <property type="entry name" value="Haem_peroxidase"/>
</dbReference>
<gene>
    <name evidence="5" type="ORF">Tsubulata_041956</name>
</gene>
<reference evidence="5" key="2">
    <citation type="journal article" date="2023" name="Plants (Basel)">
        <title>Annotation of the Turnera subulata (Passifloraceae) Draft Genome Reveals the S-Locus Evolved after the Divergence of Turneroideae from Passifloroideae in a Stepwise Manner.</title>
        <authorList>
            <person name="Henning P.M."/>
            <person name="Roalson E.H."/>
            <person name="Mir W."/>
            <person name="McCubbin A.G."/>
            <person name="Shore J.S."/>
        </authorList>
    </citation>
    <scope>NUCLEOTIDE SEQUENCE</scope>
    <source>
        <strain evidence="5">F60SS</strain>
    </source>
</reference>
<dbReference type="Pfam" id="PF00141">
    <property type="entry name" value="peroxidase"/>
    <property type="match status" value="1"/>
</dbReference>
<keyword evidence="1" id="KW-0880">Kelch repeat</keyword>
<evidence type="ECO:0000256" key="1">
    <source>
        <dbReference type="ARBA" id="ARBA00022441"/>
    </source>
</evidence>
<dbReference type="Proteomes" id="UP001141552">
    <property type="component" value="Unassembled WGS sequence"/>
</dbReference>
<reference evidence="5" key="1">
    <citation type="submission" date="2022-02" db="EMBL/GenBank/DDBJ databases">
        <authorList>
            <person name="Henning P.M."/>
            <person name="McCubbin A.G."/>
            <person name="Shore J.S."/>
        </authorList>
    </citation>
    <scope>NUCLEOTIDE SEQUENCE</scope>
    <source>
        <strain evidence="5">F60SS</strain>
        <tissue evidence="5">Leaves</tissue>
    </source>
</reference>
<organism evidence="5 6">
    <name type="scientific">Turnera subulata</name>
    <dbReference type="NCBI Taxonomy" id="218843"/>
    <lineage>
        <taxon>Eukaryota</taxon>
        <taxon>Viridiplantae</taxon>
        <taxon>Streptophyta</taxon>
        <taxon>Embryophyta</taxon>
        <taxon>Tracheophyta</taxon>
        <taxon>Spermatophyta</taxon>
        <taxon>Magnoliopsida</taxon>
        <taxon>eudicotyledons</taxon>
        <taxon>Gunneridae</taxon>
        <taxon>Pentapetalae</taxon>
        <taxon>rosids</taxon>
        <taxon>fabids</taxon>
        <taxon>Malpighiales</taxon>
        <taxon>Passifloraceae</taxon>
        <taxon>Turnera</taxon>
    </lineage>
</organism>
<keyword evidence="2" id="KW-0677">Repeat</keyword>
<name>A0A9Q0G7Q6_9ROSI</name>